<accession>A0A3A1NDQ2</accession>
<keyword evidence="1" id="KW-0597">Phosphoprotein</keyword>
<dbReference type="PANTHER" id="PTHR37299:SF1">
    <property type="entry name" value="STAGE 0 SPORULATION PROTEIN A HOMOLOG"/>
    <property type="match status" value="1"/>
</dbReference>
<comment type="caution">
    <text evidence="4">The sequence shown here is derived from an EMBL/GenBank/DDBJ whole genome shotgun (WGS) entry which is preliminary data.</text>
</comment>
<feature type="domain" description="Response regulatory" evidence="2">
    <location>
        <begin position="2"/>
        <end position="114"/>
    </location>
</feature>
<dbReference type="Gene3D" id="3.40.50.2300">
    <property type="match status" value="1"/>
</dbReference>
<dbReference type="OrthoDB" id="9781059at2"/>
<dbReference type="SMART" id="SM00448">
    <property type="entry name" value="REC"/>
    <property type="match status" value="1"/>
</dbReference>
<dbReference type="InterPro" id="IPR046947">
    <property type="entry name" value="LytR-like"/>
</dbReference>
<name>A0A3A1NDQ2_9FLAO</name>
<dbReference type="InterPro" id="IPR011006">
    <property type="entry name" value="CheY-like_superfamily"/>
</dbReference>
<gene>
    <name evidence="4" type="ORF">D2V08_03350</name>
</gene>
<evidence type="ECO:0000313" key="4">
    <source>
        <dbReference type="EMBL" id="RIV35995.1"/>
    </source>
</evidence>
<dbReference type="InterPro" id="IPR007492">
    <property type="entry name" value="LytTR_DNA-bd_dom"/>
</dbReference>
<dbReference type="PANTHER" id="PTHR37299">
    <property type="entry name" value="TRANSCRIPTIONAL REGULATOR-RELATED"/>
    <property type="match status" value="1"/>
</dbReference>
<dbReference type="CDD" id="cd00156">
    <property type="entry name" value="REC"/>
    <property type="match status" value="1"/>
</dbReference>
<dbReference type="PROSITE" id="PS50930">
    <property type="entry name" value="HTH_LYTTR"/>
    <property type="match status" value="1"/>
</dbReference>
<dbReference type="Gene3D" id="2.40.50.1020">
    <property type="entry name" value="LytTr DNA-binding domain"/>
    <property type="match status" value="1"/>
</dbReference>
<dbReference type="Pfam" id="PF00072">
    <property type="entry name" value="Response_reg"/>
    <property type="match status" value="1"/>
</dbReference>
<dbReference type="GO" id="GO:0003677">
    <property type="term" value="F:DNA binding"/>
    <property type="evidence" value="ECO:0007669"/>
    <property type="project" value="UniProtKB-KW"/>
</dbReference>
<dbReference type="Proteomes" id="UP000266067">
    <property type="component" value="Unassembled WGS sequence"/>
</dbReference>
<feature type="domain" description="HTH LytTR-type" evidence="3">
    <location>
        <begin position="127"/>
        <end position="225"/>
    </location>
</feature>
<dbReference type="InterPro" id="IPR001789">
    <property type="entry name" value="Sig_transdc_resp-reg_receiver"/>
</dbReference>
<sequence length="229" mass="26098">MKVLIVEDVTLVAERISSLAKRYLSGCKVKIAHSLKDAEYCIAEEAYDLLFLDLNLNGDNGFELLKSITSESFQTIIITANREKAATAFDFGVLDFMSKPIVENRFKLAIDRFLNGQGNYREKLKYLTVKSRGKITLIKIENIEFIKASGNYSEIHTVDKERFLHDKTLEKLTKILPDDFIRIHRSYIVQKSKINKILKHGCGKYGLGLVSGEIVSLSRTAYKNIFHDN</sequence>
<dbReference type="RefSeq" id="WP_119606693.1">
    <property type="nucleotide sequence ID" value="NZ_QXFH01000068.1"/>
</dbReference>
<evidence type="ECO:0000259" key="2">
    <source>
        <dbReference type="PROSITE" id="PS50110"/>
    </source>
</evidence>
<dbReference type="SUPFAM" id="SSF52172">
    <property type="entry name" value="CheY-like"/>
    <property type="match status" value="1"/>
</dbReference>
<proteinExistence type="predicted"/>
<reference evidence="4 5" key="1">
    <citation type="submission" date="2018-08" db="EMBL/GenBank/DDBJ databases">
        <title>Proposal of Muricauda 72 sp.nov. and Muricauda NH166 sp.nov., isolated from seawater.</title>
        <authorList>
            <person name="Cheng H."/>
            <person name="Wu Y.-H."/>
            <person name="Guo L.-L."/>
            <person name="Xu X.-W."/>
        </authorList>
    </citation>
    <scope>NUCLEOTIDE SEQUENCE [LARGE SCALE GENOMIC DNA]</scope>
    <source>
        <strain evidence="4 5">KCTC 22173</strain>
    </source>
</reference>
<feature type="modified residue" description="4-aspartylphosphate" evidence="1">
    <location>
        <position position="53"/>
    </location>
</feature>
<keyword evidence="5" id="KW-1185">Reference proteome</keyword>
<dbReference type="Pfam" id="PF04397">
    <property type="entry name" value="LytTR"/>
    <property type="match status" value="1"/>
</dbReference>
<dbReference type="PROSITE" id="PS50110">
    <property type="entry name" value="RESPONSE_REGULATORY"/>
    <property type="match status" value="1"/>
</dbReference>
<dbReference type="GO" id="GO:0000156">
    <property type="term" value="F:phosphorelay response regulator activity"/>
    <property type="evidence" value="ECO:0007669"/>
    <property type="project" value="InterPro"/>
</dbReference>
<organism evidence="4 5">
    <name type="scientific">Flagellimonas lutimaris</name>
    <dbReference type="NCBI Taxonomy" id="475082"/>
    <lineage>
        <taxon>Bacteria</taxon>
        <taxon>Pseudomonadati</taxon>
        <taxon>Bacteroidota</taxon>
        <taxon>Flavobacteriia</taxon>
        <taxon>Flavobacteriales</taxon>
        <taxon>Flavobacteriaceae</taxon>
        <taxon>Flagellimonas</taxon>
    </lineage>
</organism>
<keyword evidence="4" id="KW-0238">DNA-binding</keyword>
<dbReference type="AlphaFoldDB" id="A0A3A1NDQ2"/>
<dbReference type="SMART" id="SM00850">
    <property type="entry name" value="LytTR"/>
    <property type="match status" value="1"/>
</dbReference>
<evidence type="ECO:0000259" key="3">
    <source>
        <dbReference type="PROSITE" id="PS50930"/>
    </source>
</evidence>
<protein>
    <submittedName>
        <fullName evidence="4">DNA-binding response regulator</fullName>
    </submittedName>
</protein>
<dbReference type="EMBL" id="QXFH01000068">
    <property type="protein sequence ID" value="RIV35995.1"/>
    <property type="molecule type" value="Genomic_DNA"/>
</dbReference>
<evidence type="ECO:0000313" key="5">
    <source>
        <dbReference type="Proteomes" id="UP000266067"/>
    </source>
</evidence>
<evidence type="ECO:0000256" key="1">
    <source>
        <dbReference type="PROSITE-ProRule" id="PRU00169"/>
    </source>
</evidence>